<dbReference type="PANTHER" id="PTHR45128">
    <property type="entry name" value="METHYLTRANSFERASE TYPE 11"/>
    <property type="match status" value="1"/>
</dbReference>
<dbReference type="GO" id="GO:0008168">
    <property type="term" value="F:methyltransferase activity"/>
    <property type="evidence" value="ECO:0007669"/>
    <property type="project" value="UniProtKB-KW"/>
</dbReference>
<dbReference type="AlphaFoldDB" id="A0A7W4YA13"/>
<dbReference type="SUPFAM" id="SSF53335">
    <property type="entry name" value="S-adenosyl-L-methionine-dependent methyltransferases"/>
    <property type="match status" value="1"/>
</dbReference>
<reference evidence="4 5" key="2">
    <citation type="submission" date="2020-08" db="EMBL/GenBank/DDBJ databases">
        <authorList>
            <person name="Partida-Martinez L."/>
            <person name="Huntemann M."/>
            <person name="Clum A."/>
            <person name="Wang J."/>
            <person name="Palaniappan K."/>
            <person name="Ritter S."/>
            <person name="Chen I.-M."/>
            <person name="Stamatis D."/>
            <person name="Reddy T."/>
            <person name="O'Malley R."/>
            <person name="Daum C."/>
            <person name="Shapiro N."/>
            <person name="Ivanova N."/>
            <person name="Kyrpides N."/>
            <person name="Woyke T."/>
        </authorList>
    </citation>
    <scope>NUCLEOTIDE SEQUENCE [LARGE SCALE GENOMIC DNA]</scope>
    <source>
        <strain evidence="4 5">RAS26</strain>
    </source>
</reference>
<organism evidence="4 5">
    <name type="scientific">Cellulomonas cellasea</name>
    <dbReference type="NCBI Taxonomy" id="43670"/>
    <lineage>
        <taxon>Bacteria</taxon>
        <taxon>Bacillati</taxon>
        <taxon>Actinomycetota</taxon>
        <taxon>Actinomycetes</taxon>
        <taxon>Micrococcales</taxon>
        <taxon>Cellulomonadaceae</taxon>
        <taxon>Cellulomonas</taxon>
    </lineage>
</organism>
<dbReference type="InterPro" id="IPR025714">
    <property type="entry name" value="Methyltranfer_dom"/>
</dbReference>
<dbReference type="CDD" id="cd02440">
    <property type="entry name" value="AdoMet_MTases"/>
    <property type="match status" value="1"/>
</dbReference>
<accession>A0A7W4YA13</accession>
<dbReference type="Gene3D" id="3.40.50.150">
    <property type="entry name" value="Vaccinia Virus protein VP39"/>
    <property type="match status" value="1"/>
</dbReference>
<sequence length="393" mass="41025">MTSTTTTTRTHEPTATTAPAAAPARATDLTAPLPADAPAAVVADRVLAAALGSLEITAIHLGERLGWYRALADDGPLTSTELAVLTGTVERYAREWLEHQAVNGYLDALDGAEVDASRRRFRLHAGAAEVLTDVDSLAHVAPLARLLAGTGRVVDRLVEAYRTGGGVGWEELGADAREAQAALNRPMFLHQLTQELLPGVPALHARLAGGATVADVGCGEGWSAIGLALGYPGVRVDGYDVDAPSVAAARRHASTAGVTDRVTFTHVDAAAAGVGTVGRYDVVTAYECVHDMADPVAVLAAMRRMAADDGYVLVVDENAAEEFGAPAGPVERLLYGFSLVCCLPDGLSTEGGAGTGTVMRPSVLAGYAARAGFSRVEVLPVEHDLFRFYRLHL</sequence>
<dbReference type="Pfam" id="PF13847">
    <property type="entry name" value="Methyltransf_31"/>
    <property type="match status" value="1"/>
</dbReference>
<dbReference type="EMBL" id="JACHVX010000001">
    <property type="protein sequence ID" value="MBB2922148.1"/>
    <property type="molecule type" value="Genomic_DNA"/>
</dbReference>
<feature type="domain" description="S-adenosylmethionine-dependent methyltransferase Rv2258c-like winged HTH" evidence="3">
    <location>
        <begin position="59"/>
        <end position="132"/>
    </location>
</feature>
<dbReference type="Proteomes" id="UP000518206">
    <property type="component" value="Unassembled WGS sequence"/>
</dbReference>
<name>A0A7W4YA13_9CELL</name>
<keyword evidence="4" id="KW-0808">Transferase</keyword>
<dbReference type="PANTHER" id="PTHR45128:SF2">
    <property type="entry name" value="METHYLTRANSFERASE DOMAIN-CONTAINING PROTEIN"/>
    <property type="match status" value="1"/>
</dbReference>
<evidence type="ECO:0000259" key="2">
    <source>
        <dbReference type="Pfam" id="PF13847"/>
    </source>
</evidence>
<proteinExistence type="predicted"/>
<dbReference type="Pfam" id="PF21320">
    <property type="entry name" value="WHD_Rv2258c"/>
    <property type="match status" value="1"/>
</dbReference>
<dbReference type="InterPro" id="IPR048711">
    <property type="entry name" value="WHD_Rv2258c"/>
</dbReference>
<protein>
    <submittedName>
        <fullName evidence="4">2-polyprenyl-3-methyl-5-hydroxy-6-metoxy-1, 4-benzoquinol methylase</fullName>
    </submittedName>
</protein>
<dbReference type="InterPro" id="IPR053173">
    <property type="entry name" value="SAM-binding_MTase"/>
</dbReference>
<evidence type="ECO:0000259" key="3">
    <source>
        <dbReference type="Pfam" id="PF21320"/>
    </source>
</evidence>
<keyword evidence="4" id="KW-0489">Methyltransferase</keyword>
<evidence type="ECO:0000313" key="4">
    <source>
        <dbReference type="EMBL" id="MBB2922148.1"/>
    </source>
</evidence>
<evidence type="ECO:0000256" key="1">
    <source>
        <dbReference type="SAM" id="MobiDB-lite"/>
    </source>
</evidence>
<reference evidence="4 5" key="1">
    <citation type="submission" date="2020-08" db="EMBL/GenBank/DDBJ databases">
        <title>The Agave Microbiome: Exploring the role of microbial communities in plant adaptations to desert environments.</title>
        <authorList>
            <person name="Partida-Martinez L.P."/>
        </authorList>
    </citation>
    <scope>NUCLEOTIDE SEQUENCE [LARGE SCALE GENOMIC DNA]</scope>
    <source>
        <strain evidence="4 5">RAS26</strain>
    </source>
</reference>
<dbReference type="InterPro" id="IPR029063">
    <property type="entry name" value="SAM-dependent_MTases_sf"/>
</dbReference>
<comment type="caution">
    <text evidence="4">The sequence shown here is derived from an EMBL/GenBank/DDBJ whole genome shotgun (WGS) entry which is preliminary data.</text>
</comment>
<dbReference type="GO" id="GO:0032259">
    <property type="term" value="P:methylation"/>
    <property type="evidence" value="ECO:0007669"/>
    <property type="project" value="UniProtKB-KW"/>
</dbReference>
<feature type="domain" description="Methyltransferase" evidence="2">
    <location>
        <begin position="210"/>
        <end position="323"/>
    </location>
</feature>
<evidence type="ECO:0000313" key="5">
    <source>
        <dbReference type="Proteomes" id="UP000518206"/>
    </source>
</evidence>
<dbReference type="RefSeq" id="WP_183295039.1">
    <property type="nucleotide sequence ID" value="NZ_JACHVX010000001.1"/>
</dbReference>
<gene>
    <name evidence="4" type="ORF">FHR80_001042</name>
</gene>
<feature type="region of interest" description="Disordered" evidence="1">
    <location>
        <begin position="1"/>
        <end position="24"/>
    </location>
</feature>